<accession>A0A0P7B5Z4</accession>
<proteinExistence type="predicted"/>
<organism evidence="1 2">
    <name type="scientific">Neonectria ditissima</name>
    <dbReference type="NCBI Taxonomy" id="78410"/>
    <lineage>
        <taxon>Eukaryota</taxon>
        <taxon>Fungi</taxon>
        <taxon>Dikarya</taxon>
        <taxon>Ascomycota</taxon>
        <taxon>Pezizomycotina</taxon>
        <taxon>Sordariomycetes</taxon>
        <taxon>Hypocreomycetidae</taxon>
        <taxon>Hypocreales</taxon>
        <taxon>Nectriaceae</taxon>
        <taxon>Neonectria</taxon>
    </lineage>
</organism>
<sequence>MRETSTHGDNNNNNDNNNDGYVYDLGTYHRRVSTASELSQRWFDRGLVWAYAFNHEESAACFERAISADAGCAMAYWGLAYSVGPNYNKQWSSFDGADLAGAVARGHGAARLALANAAGASAAERALIRALQFRYPQARPAGDCGAWNRGFADAMAGVHAEFPDDLDVAAVYADALMNLAPWKLWDLRTGEPTTGAPTLRVKAVVDGALARLDGALRHPGLLHVYIHLMEMSPAPEAALPVADRLRGLVPDAGHLNHMPSHLDVLCGRYAQAMAANAQAIAADEKFLASAGAVNFYTLYRAHDYHFRVYAAMFAGRSRAALDTVARLEASIPESLLRVESPPMADWVEAFLTLRAHVLVRFGRWDDILGLDLPEDQDLYSTMTAMLHYAKGVAFAATGRVQAAQEQQGLFRRAVQRVQPSRTLFNNTCGDILAIAESMLAGEVEYRRGSVAAAFRHLGEAMDREDNLPYDEPWGWMQPTRHAYGALLLEQGRVGEALDVYRADLGVSDALPRALQHRGNVWALHGAHECLRRLGRRADEVDAAGALLAAAAAEADVPITASCFCRLETEETRCGSGTGSGCNE</sequence>
<evidence type="ECO:0008006" key="3">
    <source>
        <dbReference type="Google" id="ProtNLM"/>
    </source>
</evidence>
<name>A0A0P7B5Z4_9HYPO</name>
<dbReference type="Gene3D" id="1.25.40.10">
    <property type="entry name" value="Tetratricopeptide repeat domain"/>
    <property type="match status" value="1"/>
</dbReference>
<gene>
    <name evidence="1" type="ORF">AK830_g1488</name>
</gene>
<comment type="caution">
    <text evidence="1">The sequence shown here is derived from an EMBL/GenBank/DDBJ whole genome shotgun (WGS) entry which is preliminary data.</text>
</comment>
<dbReference type="AlphaFoldDB" id="A0A0P7B5Z4"/>
<evidence type="ECO:0000313" key="2">
    <source>
        <dbReference type="Proteomes" id="UP000050424"/>
    </source>
</evidence>
<dbReference type="InterPro" id="IPR011990">
    <property type="entry name" value="TPR-like_helical_dom_sf"/>
</dbReference>
<dbReference type="SUPFAM" id="SSF48452">
    <property type="entry name" value="TPR-like"/>
    <property type="match status" value="2"/>
</dbReference>
<dbReference type="EMBL" id="LKCW01000011">
    <property type="protein sequence ID" value="KPM45074.1"/>
    <property type="molecule type" value="Genomic_DNA"/>
</dbReference>
<keyword evidence="2" id="KW-1185">Reference proteome</keyword>
<dbReference type="STRING" id="78410.A0A0P7B5Z4"/>
<dbReference type="Proteomes" id="UP000050424">
    <property type="component" value="Unassembled WGS sequence"/>
</dbReference>
<evidence type="ECO:0000313" key="1">
    <source>
        <dbReference type="EMBL" id="KPM45074.1"/>
    </source>
</evidence>
<reference evidence="1 2" key="1">
    <citation type="submission" date="2015-09" db="EMBL/GenBank/DDBJ databases">
        <title>Draft genome of a European isolate of the apple canker pathogen Neonectria ditissima.</title>
        <authorList>
            <person name="Gomez-Cortecero A."/>
            <person name="Harrison R.J."/>
            <person name="Armitage A.D."/>
        </authorList>
    </citation>
    <scope>NUCLEOTIDE SEQUENCE [LARGE SCALE GENOMIC DNA]</scope>
    <source>
        <strain evidence="1 2">R09/05</strain>
    </source>
</reference>
<dbReference type="OrthoDB" id="414774at2759"/>
<dbReference type="PANTHER" id="PTHR45588:SF1">
    <property type="entry name" value="WW DOMAIN-CONTAINING PROTEIN"/>
    <property type="match status" value="1"/>
</dbReference>
<dbReference type="PANTHER" id="PTHR45588">
    <property type="entry name" value="TPR DOMAIN-CONTAINING PROTEIN"/>
    <property type="match status" value="1"/>
</dbReference>
<protein>
    <recommendedName>
        <fullName evidence="3">TPR domain protein</fullName>
    </recommendedName>
</protein>